<reference evidence="7" key="1">
    <citation type="submission" date="2022-12" db="EMBL/GenBank/DDBJ databases">
        <authorList>
            <person name="Petersen C."/>
        </authorList>
    </citation>
    <scope>NUCLEOTIDE SEQUENCE</scope>
    <source>
        <strain evidence="7">IBT 21472</strain>
    </source>
</reference>
<evidence type="ECO:0000256" key="6">
    <source>
        <dbReference type="ARBA" id="ARBA00023242"/>
    </source>
</evidence>
<keyword evidence="5" id="KW-0804">Transcription</keyword>
<keyword evidence="3" id="KW-0805">Transcription regulation</keyword>
<dbReference type="GO" id="GO:0046872">
    <property type="term" value="F:metal ion binding"/>
    <property type="evidence" value="ECO:0007669"/>
    <property type="project" value="UniProtKB-KW"/>
</dbReference>
<evidence type="ECO:0000256" key="2">
    <source>
        <dbReference type="ARBA" id="ARBA00022833"/>
    </source>
</evidence>
<dbReference type="InterPro" id="IPR052360">
    <property type="entry name" value="Transcr_Regulatory_Proteins"/>
</dbReference>
<evidence type="ECO:0000256" key="4">
    <source>
        <dbReference type="ARBA" id="ARBA00023125"/>
    </source>
</evidence>
<keyword evidence="4" id="KW-0238">DNA-binding</keyword>
<comment type="caution">
    <text evidence="7">The sequence shown here is derived from an EMBL/GenBank/DDBJ whole genome shotgun (WGS) entry which is preliminary data.</text>
</comment>
<accession>A0A9W9PX90</accession>
<reference evidence="7" key="2">
    <citation type="journal article" date="2023" name="IMA Fungus">
        <title>Comparative genomic study of the Penicillium genus elucidates a diverse pangenome and 15 lateral gene transfer events.</title>
        <authorList>
            <person name="Petersen C."/>
            <person name="Sorensen T."/>
            <person name="Nielsen M.R."/>
            <person name="Sondergaard T.E."/>
            <person name="Sorensen J.L."/>
            <person name="Fitzpatrick D.A."/>
            <person name="Frisvad J.C."/>
            <person name="Nielsen K.L."/>
        </authorList>
    </citation>
    <scope>NUCLEOTIDE SEQUENCE</scope>
    <source>
        <strain evidence="7">IBT 21472</strain>
    </source>
</reference>
<organism evidence="7 8">
    <name type="scientific">Penicillium atrosanguineum</name>
    <dbReference type="NCBI Taxonomy" id="1132637"/>
    <lineage>
        <taxon>Eukaryota</taxon>
        <taxon>Fungi</taxon>
        <taxon>Dikarya</taxon>
        <taxon>Ascomycota</taxon>
        <taxon>Pezizomycotina</taxon>
        <taxon>Eurotiomycetes</taxon>
        <taxon>Eurotiomycetidae</taxon>
        <taxon>Eurotiales</taxon>
        <taxon>Aspergillaceae</taxon>
        <taxon>Penicillium</taxon>
    </lineage>
</organism>
<evidence type="ECO:0000256" key="3">
    <source>
        <dbReference type="ARBA" id="ARBA00023015"/>
    </source>
</evidence>
<dbReference type="Pfam" id="PF11951">
    <property type="entry name" value="Fungal_trans_2"/>
    <property type="match status" value="1"/>
</dbReference>
<sequence length="442" mass="51319">MVLVPGNREERQYLHFFNTQATRALSGFFPSDFWNVFLPQLSHHNSTIRHAVTAVGVTYEQRALQLTAKSSRSESFALQQYNKAIQSFSEQLSHPQTPNVDVILITCALFICLEMLRYDPTRAMDHINGGLQILQSRVNEGRPVMVNSFDRHLLRLFHRLNIQNSLFGRPLLSLDLPREIPNISSLGKALEFENIEQAREVLITITNRALYLIQSINWVRPIVPEPVHQERLQRKRASKREFETWLTAFEALKRKPPQSVGISDPRAPLQLIMTYHASYFWLCNCLSRDEMGYDAYYANFEAIVTSAEQIIALCSDPKLVSFTKPFSMDAEVTPPLWWTAYKCRHPVLRRRAIDAMKQYPTREGMWEMKRQVMAVEMIVEREEAAISFLPVERRLPDDDHRIYAWVFWPAGESLLAPCPYLVISKSDIVNGVISQQWQDMYW</sequence>
<keyword evidence="2" id="KW-0862">Zinc</keyword>
<evidence type="ECO:0008006" key="9">
    <source>
        <dbReference type="Google" id="ProtNLM"/>
    </source>
</evidence>
<name>A0A9W9PX90_9EURO</name>
<keyword evidence="8" id="KW-1185">Reference proteome</keyword>
<evidence type="ECO:0000313" key="8">
    <source>
        <dbReference type="Proteomes" id="UP001147746"/>
    </source>
</evidence>
<gene>
    <name evidence="7" type="ORF">N7476_006192</name>
</gene>
<evidence type="ECO:0000256" key="1">
    <source>
        <dbReference type="ARBA" id="ARBA00022723"/>
    </source>
</evidence>
<dbReference type="AlphaFoldDB" id="A0A9W9PX90"/>
<dbReference type="GO" id="GO:0003677">
    <property type="term" value="F:DNA binding"/>
    <property type="evidence" value="ECO:0007669"/>
    <property type="project" value="UniProtKB-KW"/>
</dbReference>
<dbReference type="PANTHER" id="PTHR36206">
    <property type="entry name" value="ASPERCRYPTIN BIOSYNTHESIS CLUSTER-SPECIFIC TRANSCRIPTION REGULATOR ATNN-RELATED"/>
    <property type="match status" value="1"/>
</dbReference>
<protein>
    <recommendedName>
        <fullName evidence="9">C6 zinc finger domain protein</fullName>
    </recommendedName>
</protein>
<evidence type="ECO:0000256" key="5">
    <source>
        <dbReference type="ARBA" id="ARBA00023163"/>
    </source>
</evidence>
<dbReference type="PANTHER" id="PTHR36206:SF4">
    <property type="entry name" value="HYPOTHETICAL CONSERVED PROTEIN (EUROFUNG)-RELATED"/>
    <property type="match status" value="1"/>
</dbReference>
<keyword evidence="1" id="KW-0479">Metal-binding</keyword>
<dbReference type="EMBL" id="JAPZBO010000005">
    <property type="protein sequence ID" value="KAJ5315885.1"/>
    <property type="molecule type" value="Genomic_DNA"/>
</dbReference>
<dbReference type="Proteomes" id="UP001147746">
    <property type="component" value="Unassembled WGS sequence"/>
</dbReference>
<proteinExistence type="predicted"/>
<evidence type="ECO:0000313" key="7">
    <source>
        <dbReference type="EMBL" id="KAJ5315885.1"/>
    </source>
</evidence>
<dbReference type="InterPro" id="IPR021858">
    <property type="entry name" value="Fun_TF"/>
</dbReference>
<keyword evidence="6" id="KW-0539">Nucleus</keyword>